<organism evidence="2 3">
    <name type="scientific">Bifidobacterium minimum</name>
    <dbReference type="NCBI Taxonomy" id="1693"/>
    <lineage>
        <taxon>Bacteria</taxon>
        <taxon>Bacillati</taxon>
        <taxon>Actinomycetota</taxon>
        <taxon>Actinomycetes</taxon>
        <taxon>Bifidobacteriales</taxon>
        <taxon>Bifidobacteriaceae</taxon>
        <taxon>Bifidobacterium</taxon>
    </lineage>
</organism>
<dbReference type="EMBL" id="JGZD01000005">
    <property type="protein sequence ID" value="KFI73887.1"/>
    <property type="molecule type" value="Genomic_DNA"/>
</dbReference>
<name>A0A087BS87_9BIFI</name>
<protein>
    <submittedName>
        <fullName evidence="2">Uncharacterized protein</fullName>
    </submittedName>
</protein>
<feature type="compositionally biased region" description="Polar residues" evidence="1">
    <location>
        <begin position="1"/>
        <end position="11"/>
    </location>
</feature>
<dbReference type="Proteomes" id="UP000029014">
    <property type="component" value="Unassembled WGS sequence"/>
</dbReference>
<proteinExistence type="predicted"/>
<keyword evidence="3" id="KW-1185">Reference proteome</keyword>
<feature type="region of interest" description="Disordered" evidence="1">
    <location>
        <begin position="1"/>
        <end position="21"/>
    </location>
</feature>
<accession>A0A087BS87</accession>
<sequence>MRKNPGTTSGPGKTREKNGPIPIPRVICAILEAHATDGGSATATAFVPTVDGCAGLNGCACLDGGVTPEGGVVVIDRGHAILRIPSPVRWRRIRQPSTQTFTHNQCDTT</sequence>
<reference evidence="2 3" key="1">
    <citation type="submission" date="2014-03" db="EMBL/GenBank/DDBJ databases">
        <title>Genomics of Bifidobacteria.</title>
        <authorList>
            <person name="Ventura M."/>
            <person name="Milani C."/>
            <person name="Lugli G.A."/>
        </authorList>
    </citation>
    <scope>NUCLEOTIDE SEQUENCE [LARGE SCALE GENOMIC DNA]</scope>
    <source>
        <strain evidence="2 3">LMG 11592</strain>
    </source>
</reference>
<evidence type="ECO:0000313" key="3">
    <source>
        <dbReference type="Proteomes" id="UP000029014"/>
    </source>
</evidence>
<comment type="caution">
    <text evidence="2">The sequence shown here is derived from an EMBL/GenBank/DDBJ whole genome shotgun (WGS) entry which is preliminary data.</text>
</comment>
<gene>
    <name evidence="2" type="ORF">BMIN_0879</name>
</gene>
<evidence type="ECO:0000256" key="1">
    <source>
        <dbReference type="SAM" id="MobiDB-lite"/>
    </source>
</evidence>
<dbReference type="AlphaFoldDB" id="A0A087BS87"/>
<evidence type="ECO:0000313" key="2">
    <source>
        <dbReference type="EMBL" id="KFI73887.1"/>
    </source>
</evidence>